<accession>A0A839U6B0</accession>
<dbReference type="GO" id="GO:0016836">
    <property type="term" value="F:hydro-lyase activity"/>
    <property type="evidence" value="ECO:0007669"/>
    <property type="project" value="TreeGrafter"/>
</dbReference>
<dbReference type="InterPro" id="IPR036849">
    <property type="entry name" value="Enolase-like_C_sf"/>
</dbReference>
<evidence type="ECO:0000313" key="5">
    <source>
        <dbReference type="EMBL" id="MBB3146666.1"/>
    </source>
</evidence>
<name>A0A839U6B0_9HYPH</name>
<dbReference type="Proteomes" id="UP000554520">
    <property type="component" value="Unassembled WGS sequence"/>
</dbReference>
<dbReference type="Gene3D" id="3.20.20.120">
    <property type="entry name" value="Enolase-like C-terminal domain"/>
    <property type="match status" value="1"/>
</dbReference>
<evidence type="ECO:0000256" key="2">
    <source>
        <dbReference type="ARBA" id="ARBA00022723"/>
    </source>
</evidence>
<dbReference type="InterPro" id="IPR013341">
    <property type="entry name" value="Mandelate_racemase_N_dom"/>
</dbReference>
<dbReference type="Gene3D" id="3.30.390.10">
    <property type="entry name" value="Enolase-like, N-terminal domain"/>
    <property type="match status" value="1"/>
</dbReference>
<dbReference type="SUPFAM" id="SSF54826">
    <property type="entry name" value="Enolase N-terminal domain-like"/>
    <property type="match status" value="1"/>
</dbReference>
<evidence type="ECO:0000256" key="1">
    <source>
        <dbReference type="ARBA" id="ARBA00001946"/>
    </source>
</evidence>
<reference evidence="5 6" key="1">
    <citation type="submission" date="2020-08" db="EMBL/GenBank/DDBJ databases">
        <title>Genomic Encyclopedia of Type Strains, Phase III (KMG-III): the genomes of soil and plant-associated and newly described type strains.</title>
        <authorList>
            <person name="Whitman W."/>
        </authorList>
    </citation>
    <scope>NUCLEOTIDE SEQUENCE [LARGE SCALE GENOMIC DNA]</scope>
    <source>
        <strain evidence="5 6">CECT 7015</strain>
    </source>
</reference>
<organism evidence="5 6">
    <name type="scientific">Phyllobacterium trifolii</name>
    <dbReference type="NCBI Taxonomy" id="300193"/>
    <lineage>
        <taxon>Bacteria</taxon>
        <taxon>Pseudomonadati</taxon>
        <taxon>Pseudomonadota</taxon>
        <taxon>Alphaproteobacteria</taxon>
        <taxon>Hyphomicrobiales</taxon>
        <taxon>Phyllobacteriaceae</taxon>
        <taxon>Phyllobacterium</taxon>
    </lineage>
</organism>
<dbReference type="Pfam" id="PF02746">
    <property type="entry name" value="MR_MLE_N"/>
    <property type="match status" value="1"/>
</dbReference>
<dbReference type="PANTHER" id="PTHR13794:SF58">
    <property type="entry name" value="MITOCHONDRIAL ENOLASE SUPERFAMILY MEMBER 1"/>
    <property type="match status" value="1"/>
</dbReference>
<gene>
    <name evidence="5" type="ORF">FHS21_003082</name>
</gene>
<dbReference type="EMBL" id="JACHXN010000009">
    <property type="protein sequence ID" value="MBB3146666.1"/>
    <property type="molecule type" value="Genomic_DNA"/>
</dbReference>
<keyword evidence="3" id="KW-0460">Magnesium</keyword>
<dbReference type="InterPro" id="IPR029065">
    <property type="entry name" value="Enolase_C-like"/>
</dbReference>
<dbReference type="SMART" id="SM00922">
    <property type="entry name" value="MR_MLE"/>
    <property type="match status" value="1"/>
</dbReference>
<dbReference type="PANTHER" id="PTHR13794">
    <property type="entry name" value="ENOLASE SUPERFAMILY, MANDELATE RACEMASE"/>
    <property type="match status" value="1"/>
</dbReference>
<proteinExistence type="predicted"/>
<dbReference type="InterPro" id="IPR046945">
    <property type="entry name" value="RHMD-like"/>
</dbReference>
<comment type="caution">
    <text evidence="5">The sequence shown here is derived from an EMBL/GenBank/DDBJ whole genome shotgun (WGS) entry which is preliminary data.</text>
</comment>
<feature type="domain" description="Mandelate racemase/muconate lactonizing enzyme C-terminal" evidence="4">
    <location>
        <begin position="144"/>
        <end position="243"/>
    </location>
</feature>
<dbReference type="SUPFAM" id="SSF51604">
    <property type="entry name" value="Enolase C-terminal domain-like"/>
    <property type="match status" value="1"/>
</dbReference>
<evidence type="ECO:0000256" key="3">
    <source>
        <dbReference type="ARBA" id="ARBA00022842"/>
    </source>
</evidence>
<dbReference type="InterPro" id="IPR029017">
    <property type="entry name" value="Enolase-like_N"/>
</dbReference>
<dbReference type="GO" id="GO:0000287">
    <property type="term" value="F:magnesium ion binding"/>
    <property type="evidence" value="ECO:0007669"/>
    <property type="project" value="TreeGrafter"/>
</dbReference>
<dbReference type="Pfam" id="PF13378">
    <property type="entry name" value="MR_MLE_C"/>
    <property type="match status" value="1"/>
</dbReference>
<keyword evidence="6" id="KW-1185">Reference proteome</keyword>
<dbReference type="RefSeq" id="WP_183662452.1">
    <property type="nucleotide sequence ID" value="NZ_JACHXN010000009.1"/>
</dbReference>
<evidence type="ECO:0000259" key="4">
    <source>
        <dbReference type="SMART" id="SM00922"/>
    </source>
</evidence>
<comment type="cofactor">
    <cofactor evidence="1">
        <name>Mg(2+)</name>
        <dbReference type="ChEBI" id="CHEBI:18420"/>
    </cofactor>
</comment>
<evidence type="ECO:0000313" key="6">
    <source>
        <dbReference type="Proteomes" id="UP000554520"/>
    </source>
</evidence>
<protein>
    <submittedName>
        <fullName evidence="5">L-alanine-DL-glutamate epimerase-like enolase superfamily enzyme</fullName>
    </submittedName>
</protein>
<keyword evidence="2" id="KW-0479">Metal-binding</keyword>
<dbReference type="GO" id="GO:0016052">
    <property type="term" value="P:carbohydrate catabolic process"/>
    <property type="evidence" value="ECO:0007669"/>
    <property type="project" value="TreeGrafter"/>
</dbReference>
<sequence length="383" mass="43238">MSISQFRITRFQFARDRVIGDSQVRADDANVAALELISETGEIGLGFIQTLFHPLPDQAEIEAVFESEVWPMIKGNKAIGLVHRVNRPRGGNQRSFSLPFHEALQVALWDLAAKQAGMPLHQLLGSRRDRVRAYASGLDFHLSDEAFCALFSYASSIGYTAFKIKVGHPDFKRDLKRLDLLQESVPKGSLIMIDPNEAWNSKEALVKLTAIRDAGHDLLWVEDPILRHDFEGLRTLRHAVNWTQINSGEYLDLPGKRMLLENHGMDLLNVHGQVTDVMRIGWLAAEMGIPVSLGNTFLEVGVHMATALPEVEWLEYSFQNFDHLVETPVEIREGYAYAPDRPGHGLVLSEEARQEWARPIRLDRSQLGQAPKNNRLLIKQDLL</sequence>
<dbReference type="AlphaFoldDB" id="A0A839U6B0"/>
<dbReference type="InterPro" id="IPR013342">
    <property type="entry name" value="Mandelate_racemase_C"/>
</dbReference>